<keyword evidence="2" id="KW-1185">Reference proteome</keyword>
<gene>
    <name evidence="1" type="ORF">LCOR_10498.1</name>
</gene>
<dbReference type="EMBL" id="CBTN010000073">
    <property type="protein sequence ID" value="CDH59693.1"/>
    <property type="molecule type" value="Genomic_DNA"/>
</dbReference>
<evidence type="ECO:0000313" key="2">
    <source>
        <dbReference type="Proteomes" id="UP000027586"/>
    </source>
</evidence>
<sequence>MNQFISEMGRSLVFQRNRLCESNDTGQQVVDGIALFKTRRWLDGWIACFSKGWTARYTHKGSGATWFCEWQDSGLSIVQIYHWQYILERRLSFMHV</sequence>
<proteinExistence type="predicted"/>
<evidence type="ECO:0000313" key="1">
    <source>
        <dbReference type="EMBL" id="CDH59693.1"/>
    </source>
</evidence>
<protein>
    <submittedName>
        <fullName evidence="1">Uncharacterized protein</fullName>
    </submittedName>
</protein>
<comment type="caution">
    <text evidence="1">The sequence shown here is derived from an EMBL/GenBank/DDBJ whole genome shotgun (WGS) entry which is preliminary data.</text>
</comment>
<dbReference type="Proteomes" id="UP000027586">
    <property type="component" value="Unassembled WGS sequence"/>
</dbReference>
<reference evidence="1" key="1">
    <citation type="submission" date="2013-08" db="EMBL/GenBank/DDBJ databases">
        <title>Gene expansion shapes genome architecture in the human pathogen Lichtheimia corymbifera: an evolutionary genomics analysis in the ancient terrestrial Mucorales (Mucoromycotina).</title>
        <authorList>
            <person name="Schwartze V.U."/>
            <person name="Winter S."/>
            <person name="Shelest E."/>
            <person name="Marcet-Houben M."/>
            <person name="Horn F."/>
            <person name="Wehner S."/>
            <person name="Hoffmann K."/>
            <person name="Riege K."/>
            <person name="Sammeth M."/>
            <person name="Nowrousian M."/>
            <person name="Valiante V."/>
            <person name="Linde J."/>
            <person name="Jacobsen I.D."/>
            <person name="Marz M."/>
            <person name="Brakhage A.A."/>
            <person name="Gabaldon T."/>
            <person name="Bocker S."/>
            <person name="Voigt K."/>
        </authorList>
    </citation>
    <scope>NUCLEOTIDE SEQUENCE [LARGE SCALE GENOMIC DNA]</scope>
    <source>
        <strain evidence="1">FSU 9682</strain>
    </source>
</reference>
<organism evidence="1 2">
    <name type="scientific">Lichtheimia corymbifera JMRC:FSU:9682</name>
    <dbReference type="NCBI Taxonomy" id="1263082"/>
    <lineage>
        <taxon>Eukaryota</taxon>
        <taxon>Fungi</taxon>
        <taxon>Fungi incertae sedis</taxon>
        <taxon>Mucoromycota</taxon>
        <taxon>Mucoromycotina</taxon>
        <taxon>Mucoromycetes</taxon>
        <taxon>Mucorales</taxon>
        <taxon>Lichtheimiaceae</taxon>
        <taxon>Lichtheimia</taxon>
    </lineage>
</organism>
<dbReference type="VEuPathDB" id="FungiDB:LCOR_10498.1"/>
<accession>A0A068SBC8</accession>
<dbReference type="AlphaFoldDB" id="A0A068SBC8"/>
<name>A0A068SBC8_9FUNG</name>